<keyword evidence="1" id="KW-0472">Membrane</keyword>
<keyword evidence="1" id="KW-0812">Transmembrane</keyword>
<feature type="transmembrane region" description="Helical" evidence="1">
    <location>
        <begin position="34"/>
        <end position="52"/>
    </location>
</feature>
<evidence type="ECO:0000256" key="1">
    <source>
        <dbReference type="SAM" id="Phobius"/>
    </source>
</evidence>
<dbReference type="EMBL" id="WHOC01000115">
    <property type="protein sequence ID" value="NOU88382.1"/>
    <property type="molecule type" value="Genomic_DNA"/>
</dbReference>
<feature type="transmembrane region" description="Helical" evidence="1">
    <location>
        <begin position="6"/>
        <end position="22"/>
    </location>
</feature>
<reference evidence="2 3" key="1">
    <citation type="submission" date="2019-10" db="EMBL/GenBank/DDBJ databases">
        <title>Description of Paenibacillus choica sp. nov.</title>
        <authorList>
            <person name="Carlier A."/>
            <person name="Qi S."/>
        </authorList>
    </citation>
    <scope>NUCLEOTIDE SEQUENCE [LARGE SCALE GENOMIC DNA]</scope>
    <source>
        <strain evidence="2 3">LMG 31460</strain>
    </source>
</reference>
<protein>
    <submittedName>
        <fullName evidence="2">Uncharacterized protein</fullName>
    </submittedName>
</protein>
<evidence type="ECO:0000313" key="3">
    <source>
        <dbReference type="Proteomes" id="UP000658690"/>
    </source>
</evidence>
<organism evidence="2 3">
    <name type="scientific">Paenibacillus germinis</name>
    <dbReference type="NCBI Taxonomy" id="2654979"/>
    <lineage>
        <taxon>Bacteria</taxon>
        <taxon>Bacillati</taxon>
        <taxon>Bacillota</taxon>
        <taxon>Bacilli</taxon>
        <taxon>Bacillales</taxon>
        <taxon>Paenibacillaceae</taxon>
        <taxon>Paenibacillus</taxon>
    </lineage>
</organism>
<gene>
    <name evidence="2" type="ORF">GC102_21860</name>
</gene>
<proteinExistence type="predicted"/>
<evidence type="ECO:0000313" key="2">
    <source>
        <dbReference type="EMBL" id="NOU88382.1"/>
    </source>
</evidence>
<sequence>MIWLEIFGITIFVLLPAYFLLFKIKQNQKKENVAFVVLTVLGWILAILLVLYPNLPGPTQVINKIYEPLGKLYE</sequence>
<keyword evidence="3" id="KW-1185">Reference proteome</keyword>
<keyword evidence="1" id="KW-1133">Transmembrane helix</keyword>
<accession>A0ABX1Z4S1</accession>
<comment type="caution">
    <text evidence="2">The sequence shown here is derived from an EMBL/GenBank/DDBJ whole genome shotgun (WGS) entry which is preliminary data.</text>
</comment>
<dbReference type="Proteomes" id="UP000658690">
    <property type="component" value="Unassembled WGS sequence"/>
</dbReference>
<name>A0ABX1Z4S1_9BACL</name>